<dbReference type="PANTHER" id="PTHR43855">
    <property type="entry name" value="THIOSULFATE SULFURTRANSFERASE"/>
    <property type="match status" value="1"/>
</dbReference>
<dbReference type="PANTHER" id="PTHR43855:SF1">
    <property type="entry name" value="THIOSULFATE SULFURTRANSFERASE"/>
    <property type="match status" value="1"/>
</dbReference>
<feature type="domain" description="Rhodanese" evidence="2">
    <location>
        <begin position="18"/>
        <end position="126"/>
    </location>
</feature>
<name>A0ABS6MCS5_9GAMM</name>
<dbReference type="InterPro" id="IPR051126">
    <property type="entry name" value="Thiosulfate_sulfurtransferase"/>
</dbReference>
<dbReference type="InterPro" id="IPR001307">
    <property type="entry name" value="Thiosulphate_STrfase_CS"/>
</dbReference>
<dbReference type="InterPro" id="IPR001763">
    <property type="entry name" value="Rhodanese-like_dom"/>
</dbReference>
<feature type="domain" description="Rhodanese" evidence="2">
    <location>
        <begin position="156"/>
        <end position="270"/>
    </location>
</feature>
<evidence type="ECO:0000256" key="1">
    <source>
        <dbReference type="ARBA" id="ARBA00022737"/>
    </source>
</evidence>
<sequence length="272" mass="29828">MQSFPLVISPTELHARLDTPNLLILDLSSADHYAAGHVPGAVHLDPSRLLRGEGPVPNLMPTLAQLQTLFNELGLTPDTRVVAYDDQKGPWAGRLIWTLHSVGHRATSFLDGQFEGWKAEGLPLEQTTNRATPGNAQLNPDPTLRMSADDIAAALPDGRLCIWDARSAAEYTGEKVINARRGGHIPGARHLEWTDLLQDGPVPALKPRDVLLKLLAAHGITPDRPIVTHCQTHRRSGLTWLVGTWLGLPQLACYDGSWFEWGNRDDLPVEAD</sequence>
<dbReference type="CDD" id="cd01448">
    <property type="entry name" value="TST_Repeat_1"/>
    <property type="match status" value="1"/>
</dbReference>
<dbReference type="PROSITE" id="PS50206">
    <property type="entry name" value="RHODANESE_3"/>
    <property type="match status" value="2"/>
</dbReference>
<dbReference type="PROSITE" id="PS00380">
    <property type="entry name" value="RHODANESE_1"/>
    <property type="match status" value="1"/>
</dbReference>
<dbReference type="Pfam" id="PF00581">
    <property type="entry name" value="Rhodanese"/>
    <property type="match status" value="2"/>
</dbReference>
<organism evidence="3 4">
    <name type="scientific">Marinobacterium weihaiense</name>
    <dbReference type="NCBI Taxonomy" id="2851016"/>
    <lineage>
        <taxon>Bacteria</taxon>
        <taxon>Pseudomonadati</taxon>
        <taxon>Pseudomonadota</taxon>
        <taxon>Gammaproteobacteria</taxon>
        <taxon>Oceanospirillales</taxon>
        <taxon>Oceanospirillaceae</taxon>
        <taxon>Marinobacterium</taxon>
    </lineage>
</organism>
<dbReference type="RefSeq" id="WP_217335511.1">
    <property type="nucleotide sequence ID" value="NZ_JAHQZT010000016.1"/>
</dbReference>
<gene>
    <name evidence="3" type="ORF">KTN04_12230</name>
</gene>
<dbReference type="CDD" id="cd01449">
    <property type="entry name" value="TST_Repeat_2"/>
    <property type="match status" value="1"/>
</dbReference>
<comment type="caution">
    <text evidence="3">The sequence shown here is derived from an EMBL/GenBank/DDBJ whole genome shotgun (WGS) entry which is preliminary data.</text>
</comment>
<evidence type="ECO:0000313" key="3">
    <source>
        <dbReference type="EMBL" id="MBV0934107.1"/>
    </source>
</evidence>
<protein>
    <submittedName>
        <fullName evidence="3">Sulfurtransferase</fullName>
    </submittedName>
</protein>
<keyword evidence="1" id="KW-0677">Repeat</keyword>
<dbReference type="Proteomes" id="UP000755551">
    <property type="component" value="Unassembled WGS sequence"/>
</dbReference>
<evidence type="ECO:0000259" key="2">
    <source>
        <dbReference type="PROSITE" id="PS50206"/>
    </source>
</evidence>
<proteinExistence type="predicted"/>
<reference evidence="3 4" key="1">
    <citation type="submission" date="2021-06" db="EMBL/GenBank/DDBJ databases">
        <title>Bacterium isolated from marine sediment.</title>
        <authorList>
            <person name="Zhu K.-L."/>
            <person name="Du Z.-J."/>
            <person name="Liang Q.-Y."/>
        </authorList>
    </citation>
    <scope>NUCLEOTIDE SEQUENCE [LARGE SCALE GENOMIC DNA]</scope>
    <source>
        <strain evidence="3 4">A346</strain>
    </source>
</reference>
<accession>A0ABS6MCS5</accession>
<keyword evidence="4" id="KW-1185">Reference proteome</keyword>
<dbReference type="SMART" id="SM00450">
    <property type="entry name" value="RHOD"/>
    <property type="match status" value="2"/>
</dbReference>
<dbReference type="EMBL" id="JAHQZT010000016">
    <property type="protein sequence ID" value="MBV0934107.1"/>
    <property type="molecule type" value="Genomic_DNA"/>
</dbReference>
<evidence type="ECO:0000313" key="4">
    <source>
        <dbReference type="Proteomes" id="UP000755551"/>
    </source>
</evidence>